<keyword evidence="4" id="KW-1185">Reference proteome</keyword>
<feature type="chain" id="PRO_5045892841" evidence="1">
    <location>
        <begin position="27"/>
        <end position="2001"/>
    </location>
</feature>
<evidence type="ECO:0000259" key="2">
    <source>
        <dbReference type="PROSITE" id="PS51208"/>
    </source>
</evidence>
<dbReference type="InterPro" id="IPR036709">
    <property type="entry name" value="Autotransporte_beta_dom_sf"/>
</dbReference>
<dbReference type="Pfam" id="PF03797">
    <property type="entry name" value="Autotransporter"/>
    <property type="match status" value="1"/>
</dbReference>
<proteinExistence type="predicted"/>
<dbReference type="Proteomes" id="UP001515780">
    <property type="component" value="Unassembled WGS sequence"/>
</dbReference>
<gene>
    <name evidence="3" type="ORF">F3J37_26275</name>
</gene>
<dbReference type="EMBL" id="VWXC01000032">
    <property type="protein sequence ID" value="NIG22165.1"/>
    <property type="molecule type" value="Genomic_DNA"/>
</dbReference>
<dbReference type="SMART" id="SM00869">
    <property type="entry name" value="Autotransporter"/>
    <property type="match status" value="1"/>
</dbReference>
<dbReference type="Gene3D" id="2.40.128.130">
    <property type="entry name" value="Autotransporter beta-domain"/>
    <property type="match status" value="1"/>
</dbReference>
<dbReference type="InterPro" id="IPR011050">
    <property type="entry name" value="Pectin_lyase_fold/virulence"/>
</dbReference>
<accession>A0ABX0S2J7</accession>
<keyword evidence="1" id="KW-0732">Signal</keyword>
<dbReference type="InterPro" id="IPR012332">
    <property type="entry name" value="Autotransporter_pectin_lyase_C"/>
</dbReference>
<evidence type="ECO:0000313" key="3">
    <source>
        <dbReference type="EMBL" id="NIG22165.1"/>
    </source>
</evidence>
<name>A0ABX0S2J7_9GAMM</name>
<dbReference type="SUPFAM" id="SSF51126">
    <property type="entry name" value="Pectin lyase-like"/>
    <property type="match status" value="1"/>
</dbReference>
<dbReference type="Gene3D" id="2.160.20.20">
    <property type="match status" value="1"/>
</dbReference>
<dbReference type="RefSeq" id="WP_166936573.1">
    <property type="nucleotide sequence ID" value="NZ_VWXC01000032.1"/>
</dbReference>
<dbReference type="NCBIfam" id="TIGR01414">
    <property type="entry name" value="autotrans_barl"/>
    <property type="match status" value="1"/>
</dbReference>
<dbReference type="SUPFAM" id="SSF103515">
    <property type="entry name" value="Autotransporter"/>
    <property type="match status" value="1"/>
</dbReference>
<feature type="domain" description="Autotransporter" evidence="2">
    <location>
        <begin position="1719"/>
        <end position="2001"/>
    </location>
</feature>
<dbReference type="InterPro" id="IPR005546">
    <property type="entry name" value="Autotransporte_beta"/>
</dbReference>
<dbReference type="PROSITE" id="PS51208">
    <property type="entry name" value="AUTOTRANSPORTER"/>
    <property type="match status" value="1"/>
</dbReference>
<comment type="caution">
    <text evidence="3">The sequence shown here is derived from an EMBL/GenBank/DDBJ whole genome shotgun (WGS) entry which is preliminary data.</text>
</comment>
<evidence type="ECO:0000313" key="4">
    <source>
        <dbReference type="Proteomes" id="UP001515780"/>
    </source>
</evidence>
<dbReference type="InterPro" id="IPR006315">
    <property type="entry name" value="OM_autotransptr_brl_dom"/>
</dbReference>
<feature type="signal peptide" evidence="1">
    <location>
        <begin position="1"/>
        <end position="26"/>
    </location>
</feature>
<evidence type="ECO:0000256" key="1">
    <source>
        <dbReference type="SAM" id="SignalP"/>
    </source>
</evidence>
<organism evidence="3 4">
    <name type="scientific">Candidatus Pantoea communis</name>
    <dbReference type="NCBI Taxonomy" id="2608354"/>
    <lineage>
        <taxon>Bacteria</taxon>
        <taxon>Pseudomonadati</taxon>
        <taxon>Pseudomonadota</taxon>
        <taxon>Gammaproteobacteria</taxon>
        <taxon>Enterobacterales</taxon>
        <taxon>Erwiniaceae</taxon>
        <taxon>Pantoea</taxon>
    </lineage>
</organism>
<protein>
    <submittedName>
        <fullName evidence="3">Autotransporter outer membrane beta-barrel domain-containing protein</fullName>
    </submittedName>
</protein>
<reference evidence="3 4" key="1">
    <citation type="journal article" date="2019" name="bioRxiv">
        <title>Bacteria contribute to plant secondary compound degradation in a generalist herbivore system.</title>
        <authorList>
            <person name="Francoeur C.B."/>
            <person name="Khadempour L."/>
            <person name="Moreira-Soto R.D."/>
            <person name="Gotting K."/>
            <person name="Book A.J."/>
            <person name="Pinto-Tomas A.A."/>
            <person name="Keefover-Ring K."/>
            <person name="Currie C.R."/>
        </authorList>
    </citation>
    <scope>NUCLEOTIDE SEQUENCE [LARGE SCALE GENOMIC DNA]</scope>
    <source>
        <strain evidence="3">Al-1710</strain>
    </source>
</reference>
<sequence>MFKLNPVLLSLVAAQGLMFPISLSWAAELKPYTPEFNDNKVGAYCLCNGSTQTLSGLPQFAPGENGATTVAFSELQSIGRIINDNLIGEQRLQIGQQNLTIQIPNFEDWTYTTYDVYNTADLVDLPSVGLDAVVPDYYDVNDKQYINARIGSVSNGTLNIDIGEHGAAANSSTNSWSMAAKQSQLFTATNKGHINWNANNRITFTAATPPGDDQLVYTAESVVDYAGAISVSTLDGGTTRFNIKNINDLRNYNNWLIEQVSVSNLSTDRYNAEFHNAFSLREGQLVYRMGVNNVDDEVTQQIYDQVVLSADGPDASVKINRGKTLEVLDSHSAVMRASNGAKALISGKLASTGTSLELINNARGRNNGVINAGFLNNANGKGVDSSTIGSGESGVLVSDGSRFSNYGVINFQPGDDPGQAISIYDARATNHGNINIGVTETVGSWGSDGVSVTGDFTNAKNGTIYIGRTPQNRKTDISSDVAVNLSGGVTGISAFFGSSVVNNGRIVIGSLVQNAVGMLAQYGSSAIARNNGVIDVNGTVEGQPRENVGMLVVDAGSGGDVGNGKAGTINLNGYNSTGLKVIAHEGESAKAYSHGAINILSDAGQYGTTDHNTAVWVIGEEGGNAVANVSGPIQLGGNDAIGIRAEGNATVNVSANAIPVAGPRVIFGLERQISFYTKGENAKINLPKNGSFSTSVVDGTIFRVEDGADFDGRGLTLSTNERGTTGVYGGGVGTQVNTNGATFNIGNGGNGGIGGAGLKIAHGAQGMIDAATRFNLDGSSVLAAEVDGLAYTLQGAAIDFEHGFNTDTHLTNHAEINGSGRFQTGLIASNLAQLTNTGDITFTGEDSTGIYAQDGGKVTNSGTINMTLRGQALYAYGLQRRLDSAPLTEISNSGTINIFNRDSFELNTTIGLVASNYLARIYQNGAINLYGEEAMGASAFLGGRITFGPDSRITFNDPNQTGYRASDEGTQFISNGNNVDVSSANSTLYDISNGAWLYTQNPGNVTLSGENSRGIVLSGEGTQVSSTDNYVASGKGASVMNASNRAEGVISSGITLSGENTTAAIASGDETEIYAASTISGNGANATAFDVSGGARLFNQYQGVVDLSGSNSTGARVHDGGNFINRGSMHIASGIGIDVSSGYGQYVPVDSALRVDSGIAAMRVGSGAWMKIYGDGQGYSVMQANGSADGLLLAVGAEGFEADNITIGAYGSGSAINNRAETPNINLDNVRLEVANGNGIRSATSFNSAGSVQINVSGSGTGYRFENANGSTTSNDLVIGPDYSIVVTGTGNGVIANTRGNVISQGLIDIQAANGGSAIVTQTASRVINQGTISSQSRVAPLIDLRGGQTVFINEGTINAPFPDQVVVAGGATDDVIALLDGVVVGDVNTGNGRDELIVTGGSIKGSLTMGSGAGNQASVQKVSLADTRHITTENGAGSTLNLSQLKARGGSFASDDLSKGTNLGTGWSTLNFHNTQWTLTDNIKLAHSTINVDSGSTLFAGDNVNPLLQGRTRDSLVVNNAGTLDLTNGGNTAANTLTIDGELASAGGSVRLNATAASSDVVLVNGAASGVTQVDVKLAGAPLFDSNGDGVIAANEGVSLAQVSGSANANSFVLKSGYVASGPWQYGLYSFTPGSNDAARSAVGGSAWDYRLANAFVCDDGSLCQPSAGSAQSGARLAVTPQVPSYLSAPVGLAYYSLAITDDLHKRLGELRKQQANPDAVGGEMFIRYIGSNLKYQTSQSVSHYGYDFDLNYSAVQLGGNVIRVDGADSSLRGGVAYTRGNTRIRPHAADGYSSTSFDSDTLSLYGTWLRDSGFYVDGSLSWGWHRGATDIARQKDVAKPKGNGWTASVETGYPLELGGGVRIEPQAQITWLQMKMDSFTDRDNTRVSYDDYSQTIGRVGARVDKTWQDGSANQYTPYLRVNYTQGWGGTAKAKIGAADVGDGETFDSGQFGKIWDIGVGGTATVNKDVALYAEADYRKEIDGNGAKGWRYNAGVRWSF</sequence>